<dbReference type="PANTHER" id="PTHR12411">
    <property type="entry name" value="CYSTEINE PROTEASE FAMILY C1-RELATED"/>
    <property type="match status" value="1"/>
</dbReference>
<evidence type="ECO:0000256" key="5">
    <source>
        <dbReference type="ARBA" id="ARBA00036319"/>
    </source>
</evidence>
<evidence type="ECO:0000256" key="1">
    <source>
        <dbReference type="ARBA" id="ARBA00008455"/>
    </source>
</evidence>
<name>A0A0P8ZX65_DROAN</name>
<dbReference type="SUPFAM" id="SSF54001">
    <property type="entry name" value="Cysteine proteinases"/>
    <property type="match status" value="1"/>
</dbReference>
<organism evidence="10 11">
    <name type="scientific">Drosophila ananassae</name>
    <name type="common">Fruit fly</name>
    <dbReference type="NCBI Taxonomy" id="7217"/>
    <lineage>
        <taxon>Eukaryota</taxon>
        <taxon>Metazoa</taxon>
        <taxon>Ecdysozoa</taxon>
        <taxon>Arthropoda</taxon>
        <taxon>Hexapoda</taxon>
        <taxon>Insecta</taxon>
        <taxon>Pterygota</taxon>
        <taxon>Neoptera</taxon>
        <taxon>Endopterygota</taxon>
        <taxon>Diptera</taxon>
        <taxon>Brachycera</taxon>
        <taxon>Muscomorpha</taxon>
        <taxon>Ephydroidea</taxon>
        <taxon>Drosophilidae</taxon>
        <taxon>Drosophila</taxon>
        <taxon>Sophophora</taxon>
    </lineage>
</organism>
<comment type="similarity">
    <text evidence="1">Belongs to the peptidase C1 family.</text>
</comment>
<dbReference type="Pfam" id="PF08246">
    <property type="entry name" value="Inhibitor_I29"/>
    <property type="match status" value="1"/>
</dbReference>
<dbReference type="PROSITE" id="PS00640">
    <property type="entry name" value="THIOL_PROTEASE_ASN"/>
    <property type="match status" value="1"/>
</dbReference>
<dbReference type="SMR" id="A0A0P8ZX65"/>
<evidence type="ECO:0000313" key="11">
    <source>
        <dbReference type="Proteomes" id="UP000007801"/>
    </source>
</evidence>
<evidence type="ECO:0000256" key="2">
    <source>
        <dbReference type="ARBA" id="ARBA00022670"/>
    </source>
</evidence>
<reference evidence="10 11" key="1">
    <citation type="journal article" date="2007" name="Nature">
        <title>Evolution of genes and genomes on the Drosophila phylogeny.</title>
        <authorList>
            <consortium name="Drosophila 12 Genomes Consortium"/>
            <person name="Clark A.G."/>
            <person name="Eisen M.B."/>
            <person name="Smith D.R."/>
            <person name="Bergman C.M."/>
            <person name="Oliver B."/>
            <person name="Markow T.A."/>
            <person name="Kaufman T.C."/>
            <person name="Kellis M."/>
            <person name="Gelbart W."/>
            <person name="Iyer V.N."/>
            <person name="Pollard D.A."/>
            <person name="Sackton T.B."/>
            <person name="Larracuente A.M."/>
            <person name="Singh N.D."/>
            <person name="Abad J.P."/>
            <person name="Abt D.N."/>
            <person name="Adryan B."/>
            <person name="Aguade M."/>
            <person name="Akashi H."/>
            <person name="Anderson W.W."/>
            <person name="Aquadro C.F."/>
            <person name="Ardell D.H."/>
            <person name="Arguello R."/>
            <person name="Artieri C.G."/>
            <person name="Barbash D.A."/>
            <person name="Barker D."/>
            <person name="Barsanti P."/>
            <person name="Batterham P."/>
            <person name="Batzoglou S."/>
            <person name="Begun D."/>
            <person name="Bhutkar A."/>
            <person name="Blanco E."/>
            <person name="Bosak S.A."/>
            <person name="Bradley R.K."/>
            <person name="Brand A.D."/>
            <person name="Brent M.R."/>
            <person name="Brooks A.N."/>
            <person name="Brown R.H."/>
            <person name="Butlin R.K."/>
            <person name="Caggese C."/>
            <person name="Calvi B.R."/>
            <person name="Bernardo de Carvalho A."/>
            <person name="Caspi A."/>
            <person name="Castrezana S."/>
            <person name="Celniker S.E."/>
            <person name="Chang J.L."/>
            <person name="Chapple C."/>
            <person name="Chatterji S."/>
            <person name="Chinwalla A."/>
            <person name="Civetta A."/>
            <person name="Clifton S.W."/>
            <person name="Comeron J.M."/>
            <person name="Costello J.C."/>
            <person name="Coyne J.A."/>
            <person name="Daub J."/>
            <person name="David R.G."/>
            <person name="Delcher A.L."/>
            <person name="Delehaunty K."/>
            <person name="Do C.B."/>
            <person name="Ebling H."/>
            <person name="Edwards K."/>
            <person name="Eickbush T."/>
            <person name="Evans J.D."/>
            <person name="Filipski A."/>
            <person name="Findeiss S."/>
            <person name="Freyhult E."/>
            <person name="Fulton L."/>
            <person name="Fulton R."/>
            <person name="Garcia A.C."/>
            <person name="Gardiner A."/>
            <person name="Garfield D.A."/>
            <person name="Garvin B.E."/>
            <person name="Gibson G."/>
            <person name="Gilbert D."/>
            <person name="Gnerre S."/>
            <person name="Godfrey J."/>
            <person name="Good R."/>
            <person name="Gotea V."/>
            <person name="Gravely B."/>
            <person name="Greenberg A.J."/>
            <person name="Griffiths-Jones S."/>
            <person name="Gross S."/>
            <person name="Guigo R."/>
            <person name="Gustafson E.A."/>
            <person name="Haerty W."/>
            <person name="Hahn M.W."/>
            <person name="Halligan D.L."/>
            <person name="Halpern A.L."/>
            <person name="Halter G.M."/>
            <person name="Han M.V."/>
            <person name="Heger A."/>
            <person name="Hillier L."/>
            <person name="Hinrichs A.S."/>
            <person name="Holmes I."/>
            <person name="Hoskins R.A."/>
            <person name="Hubisz M.J."/>
            <person name="Hultmark D."/>
            <person name="Huntley M.A."/>
            <person name="Jaffe D.B."/>
            <person name="Jagadeeshan S."/>
            <person name="Jeck W.R."/>
            <person name="Johnson J."/>
            <person name="Jones C.D."/>
            <person name="Jordan W.C."/>
            <person name="Karpen G.H."/>
            <person name="Kataoka E."/>
            <person name="Keightley P.D."/>
            <person name="Kheradpour P."/>
            <person name="Kirkness E.F."/>
            <person name="Koerich L.B."/>
            <person name="Kristiansen K."/>
            <person name="Kudrna D."/>
            <person name="Kulathinal R.J."/>
            <person name="Kumar S."/>
            <person name="Kwok R."/>
            <person name="Lander E."/>
            <person name="Langley C.H."/>
            <person name="Lapoint R."/>
            <person name="Lazzaro B.P."/>
            <person name="Lee S.J."/>
            <person name="Levesque L."/>
            <person name="Li R."/>
            <person name="Lin C.F."/>
            <person name="Lin M.F."/>
            <person name="Lindblad-Toh K."/>
            <person name="Llopart A."/>
            <person name="Long M."/>
            <person name="Low L."/>
            <person name="Lozovsky E."/>
            <person name="Lu J."/>
            <person name="Luo M."/>
            <person name="Machado C.A."/>
            <person name="Makalowski W."/>
            <person name="Marzo M."/>
            <person name="Matsuda M."/>
            <person name="Matzkin L."/>
            <person name="McAllister B."/>
            <person name="McBride C.S."/>
            <person name="McKernan B."/>
            <person name="McKernan K."/>
            <person name="Mendez-Lago M."/>
            <person name="Minx P."/>
            <person name="Mollenhauer M.U."/>
            <person name="Montooth K."/>
            <person name="Mount S.M."/>
            <person name="Mu X."/>
            <person name="Myers E."/>
            <person name="Negre B."/>
            <person name="Newfeld S."/>
            <person name="Nielsen R."/>
            <person name="Noor M.A."/>
            <person name="O'Grady P."/>
            <person name="Pachter L."/>
            <person name="Papaceit M."/>
            <person name="Parisi M.J."/>
            <person name="Parisi M."/>
            <person name="Parts L."/>
            <person name="Pedersen J.S."/>
            <person name="Pesole G."/>
            <person name="Phillippy A.M."/>
            <person name="Ponting C.P."/>
            <person name="Pop M."/>
            <person name="Porcelli D."/>
            <person name="Powell J.R."/>
            <person name="Prohaska S."/>
            <person name="Pruitt K."/>
            <person name="Puig M."/>
            <person name="Quesneville H."/>
            <person name="Ram K.R."/>
            <person name="Rand D."/>
            <person name="Rasmussen M.D."/>
            <person name="Reed L.K."/>
            <person name="Reenan R."/>
            <person name="Reily A."/>
            <person name="Remington K.A."/>
            <person name="Rieger T.T."/>
            <person name="Ritchie M.G."/>
            <person name="Robin C."/>
            <person name="Rogers Y.H."/>
            <person name="Rohde C."/>
            <person name="Rozas J."/>
            <person name="Rubenfield M.J."/>
            <person name="Ruiz A."/>
            <person name="Russo S."/>
            <person name="Salzberg S.L."/>
            <person name="Sanchez-Gracia A."/>
            <person name="Saranga D.J."/>
            <person name="Sato H."/>
            <person name="Schaeffer S.W."/>
            <person name="Schatz M.C."/>
            <person name="Schlenke T."/>
            <person name="Schwartz R."/>
            <person name="Segarra C."/>
            <person name="Singh R.S."/>
            <person name="Sirot L."/>
            <person name="Sirota M."/>
            <person name="Sisneros N.B."/>
            <person name="Smith C.D."/>
            <person name="Smith T.F."/>
            <person name="Spieth J."/>
            <person name="Stage D.E."/>
            <person name="Stark A."/>
            <person name="Stephan W."/>
            <person name="Strausberg R.L."/>
            <person name="Strempel S."/>
            <person name="Sturgill D."/>
            <person name="Sutton G."/>
            <person name="Sutton G.G."/>
            <person name="Tao W."/>
            <person name="Teichmann S."/>
            <person name="Tobari Y.N."/>
            <person name="Tomimura Y."/>
            <person name="Tsolas J.M."/>
            <person name="Valente V.L."/>
            <person name="Venter E."/>
            <person name="Venter J.C."/>
            <person name="Vicario S."/>
            <person name="Vieira F.G."/>
            <person name="Vilella A.J."/>
            <person name="Villasante A."/>
            <person name="Walenz B."/>
            <person name="Wang J."/>
            <person name="Wasserman M."/>
            <person name="Watts T."/>
            <person name="Wilson D."/>
            <person name="Wilson R.K."/>
            <person name="Wing R.A."/>
            <person name="Wolfner M.F."/>
            <person name="Wong A."/>
            <person name="Wong G.K."/>
            <person name="Wu C.I."/>
            <person name="Wu G."/>
            <person name="Yamamoto D."/>
            <person name="Yang H.P."/>
            <person name="Yang S.P."/>
            <person name="Yorke J.A."/>
            <person name="Yoshida K."/>
            <person name="Zdobnov E."/>
            <person name="Zhang P."/>
            <person name="Zhang Y."/>
            <person name="Zimin A.V."/>
            <person name="Baldwin J."/>
            <person name="Abdouelleil A."/>
            <person name="Abdulkadir J."/>
            <person name="Abebe A."/>
            <person name="Abera B."/>
            <person name="Abreu J."/>
            <person name="Acer S.C."/>
            <person name="Aftuck L."/>
            <person name="Alexander A."/>
            <person name="An P."/>
            <person name="Anderson E."/>
            <person name="Anderson S."/>
            <person name="Arachi H."/>
            <person name="Azer M."/>
            <person name="Bachantsang P."/>
            <person name="Barry A."/>
            <person name="Bayul T."/>
            <person name="Berlin A."/>
            <person name="Bessette D."/>
            <person name="Bloom T."/>
            <person name="Blye J."/>
            <person name="Boguslavskiy L."/>
            <person name="Bonnet C."/>
            <person name="Boukhgalter B."/>
            <person name="Bourzgui I."/>
            <person name="Brown A."/>
            <person name="Cahill P."/>
            <person name="Channer S."/>
            <person name="Cheshatsang Y."/>
            <person name="Chuda L."/>
            <person name="Citroen M."/>
            <person name="Collymore A."/>
            <person name="Cooke P."/>
            <person name="Costello M."/>
            <person name="D'Aco K."/>
            <person name="Daza R."/>
            <person name="De Haan G."/>
            <person name="DeGray S."/>
            <person name="DeMaso C."/>
            <person name="Dhargay N."/>
            <person name="Dooley K."/>
            <person name="Dooley E."/>
            <person name="Doricent M."/>
            <person name="Dorje P."/>
            <person name="Dorjee K."/>
            <person name="Dupes A."/>
            <person name="Elong R."/>
            <person name="Falk J."/>
            <person name="Farina A."/>
            <person name="Faro S."/>
            <person name="Ferguson D."/>
            <person name="Fisher S."/>
            <person name="Foley C.D."/>
            <person name="Franke A."/>
            <person name="Friedrich D."/>
            <person name="Gadbois L."/>
            <person name="Gearin G."/>
            <person name="Gearin C.R."/>
            <person name="Giannoukos G."/>
            <person name="Goode T."/>
            <person name="Graham J."/>
            <person name="Grandbois E."/>
            <person name="Grewal S."/>
            <person name="Gyaltsen K."/>
            <person name="Hafez N."/>
            <person name="Hagos B."/>
            <person name="Hall J."/>
            <person name="Henson C."/>
            <person name="Hollinger A."/>
            <person name="Honan T."/>
            <person name="Huard M.D."/>
            <person name="Hughes L."/>
            <person name="Hurhula B."/>
            <person name="Husby M.E."/>
            <person name="Kamat A."/>
            <person name="Kanga B."/>
            <person name="Kashin S."/>
            <person name="Khazanovich D."/>
            <person name="Kisner P."/>
            <person name="Lance K."/>
            <person name="Lara M."/>
            <person name="Lee W."/>
            <person name="Lennon N."/>
            <person name="Letendre F."/>
            <person name="LeVine R."/>
            <person name="Lipovsky A."/>
            <person name="Liu X."/>
            <person name="Liu J."/>
            <person name="Liu S."/>
            <person name="Lokyitsang T."/>
            <person name="Lokyitsang Y."/>
            <person name="Lubonja R."/>
            <person name="Lui A."/>
            <person name="MacDonald P."/>
            <person name="Magnisalis V."/>
            <person name="Maru K."/>
            <person name="Matthews C."/>
            <person name="McCusker W."/>
            <person name="McDonough S."/>
            <person name="Mehta T."/>
            <person name="Meldrim J."/>
            <person name="Meneus L."/>
            <person name="Mihai O."/>
            <person name="Mihalev A."/>
            <person name="Mihova T."/>
            <person name="Mittelman R."/>
            <person name="Mlenga V."/>
            <person name="Montmayeur A."/>
            <person name="Mulrain L."/>
            <person name="Navidi A."/>
            <person name="Naylor J."/>
            <person name="Negash T."/>
            <person name="Nguyen T."/>
            <person name="Nguyen N."/>
            <person name="Nicol R."/>
            <person name="Norbu C."/>
            <person name="Norbu N."/>
            <person name="Novod N."/>
            <person name="O'Neill B."/>
            <person name="Osman S."/>
            <person name="Markiewicz E."/>
            <person name="Oyono O.L."/>
            <person name="Patti C."/>
            <person name="Phunkhang P."/>
            <person name="Pierre F."/>
            <person name="Priest M."/>
            <person name="Raghuraman S."/>
            <person name="Rege F."/>
            <person name="Reyes R."/>
            <person name="Rise C."/>
            <person name="Rogov P."/>
            <person name="Ross K."/>
            <person name="Ryan E."/>
            <person name="Settipalli S."/>
            <person name="Shea T."/>
            <person name="Sherpa N."/>
            <person name="Shi L."/>
            <person name="Shih D."/>
            <person name="Sparrow T."/>
            <person name="Spaulding J."/>
            <person name="Stalker J."/>
            <person name="Stange-Thomann N."/>
            <person name="Stavropoulos S."/>
            <person name="Stone C."/>
            <person name="Strader C."/>
            <person name="Tesfaye S."/>
            <person name="Thomson T."/>
            <person name="Thoulutsang Y."/>
            <person name="Thoulutsang D."/>
            <person name="Topham K."/>
            <person name="Topping I."/>
            <person name="Tsamla T."/>
            <person name="Vassiliev H."/>
            <person name="Vo A."/>
            <person name="Wangchuk T."/>
            <person name="Wangdi T."/>
            <person name="Weiand M."/>
            <person name="Wilkinson J."/>
            <person name="Wilson A."/>
            <person name="Yadav S."/>
            <person name="Young G."/>
            <person name="Yu Q."/>
            <person name="Zembek L."/>
            <person name="Zhong D."/>
            <person name="Zimmer A."/>
            <person name="Zwirko Z."/>
            <person name="Jaffe D.B."/>
            <person name="Alvarez P."/>
            <person name="Brockman W."/>
            <person name="Butler J."/>
            <person name="Chin C."/>
            <person name="Gnerre S."/>
            <person name="Grabherr M."/>
            <person name="Kleber M."/>
            <person name="Mauceli E."/>
            <person name="MacCallum I."/>
        </authorList>
    </citation>
    <scope>NUCLEOTIDE SEQUENCE [LARGE SCALE GENOMIC DNA]</scope>
    <source>
        <strain evidence="11">Tucson 14024-0371.13</strain>
    </source>
</reference>
<gene>
    <name evidence="10" type="primary">Dana\GF17358</name>
    <name evidence="10" type="synonym">dana_GLEANR_18625</name>
    <name evidence="10" type="ORF">GF17358</name>
</gene>
<dbReference type="Gene3D" id="3.90.70.10">
    <property type="entry name" value="Cysteine proteinases"/>
    <property type="match status" value="1"/>
</dbReference>
<dbReference type="GO" id="GO:0004197">
    <property type="term" value="F:cysteine-type endopeptidase activity"/>
    <property type="evidence" value="ECO:0007669"/>
    <property type="project" value="UniProtKB-EC"/>
</dbReference>
<sequence length="339" mass="38246">MIFYLLNNWTQMSPAMGEHVHQSARLWATYFDEEFLDWSYFKLFNEKKYQDETVDAVRFEIFKENRQYIAQHNRKWENGEVSFRIDINEYADLLNHEFNEMRNGNDQNGRSIKGSTFIPPMGFTLPENIDWRSLGAVTPVKNQKYCDSCWAFAAAGALEGQHFRHTGNLVSLSEQNLLDCSVSNNGCKSGLASRAFLDIKKEGGIATESSYSYEATQKLCRLNNATFGASDTGFVQLEFGNETQLAIAVATVGPIAVSLDSSSILFHLYHSGIYDNPLCSDTNLIHAALVVGYGTEKGIDYWLVKNSWGEHWGENGYIKMRRNAGNQCGIATKAVYPLL</sequence>
<dbReference type="InterPro" id="IPR000668">
    <property type="entry name" value="Peptidase_C1A_C"/>
</dbReference>
<comment type="subunit">
    <text evidence="7">Dimer of a heavy and a light chain linked by disulfide bonds.</text>
</comment>
<dbReference type="CDD" id="cd02248">
    <property type="entry name" value="Peptidase_C1A"/>
    <property type="match status" value="1"/>
</dbReference>
<accession>A0A0P8ZX65</accession>
<dbReference type="STRING" id="7217.A0A0P8ZX65"/>
<dbReference type="OrthoDB" id="10253408at2759"/>
<dbReference type="Proteomes" id="UP000007801">
    <property type="component" value="Unassembled WGS sequence"/>
</dbReference>
<keyword evidence="4" id="KW-0788">Thiol protease</keyword>
<dbReference type="FunFam" id="3.90.70.10:FF:000006">
    <property type="entry name" value="Cathepsin S"/>
    <property type="match status" value="1"/>
</dbReference>
<dbReference type="InterPro" id="IPR013201">
    <property type="entry name" value="Prot_inhib_I29"/>
</dbReference>
<dbReference type="InterPro" id="IPR013128">
    <property type="entry name" value="Peptidase_C1A"/>
</dbReference>
<protein>
    <recommendedName>
        <fullName evidence="6">cathepsin L</fullName>
        <ecNumber evidence="6">3.4.22.15</ecNumber>
    </recommendedName>
</protein>
<dbReference type="AlphaFoldDB" id="A0A0P8ZX65"/>
<evidence type="ECO:0000256" key="3">
    <source>
        <dbReference type="ARBA" id="ARBA00022801"/>
    </source>
</evidence>
<keyword evidence="3 10" id="KW-0378">Hydrolase</keyword>
<dbReference type="SMART" id="SM00645">
    <property type="entry name" value="Pept_C1"/>
    <property type="match status" value="1"/>
</dbReference>
<feature type="domain" description="Cathepsin propeptide inhibitor" evidence="9">
    <location>
        <begin position="38"/>
        <end position="98"/>
    </location>
</feature>
<dbReference type="PRINTS" id="PR00705">
    <property type="entry name" value="PAPAIN"/>
</dbReference>
<evidence type="ECO:0000256" key="7">
    <source>
        <dbReference type="ARBA" id="ARBA00063237"/>
    </source>
</evidence>
<dbReference type="Pfam" id="PF00112">
    <property type="entry name" value="Peptidase_C1"/>
    <property type="match status" value="1"/>
</dbReference>
<dbReference type="InterPro" id="IPR025661">
    <property type="entry name" value="Pept_asp_AS"/>
</dbReference>
<dbReference type="InParanoid" id="A0A0P8ZX65"/>
<evidence type="ECO:0000259" key="8">
    <source>
        <dbReference type="SMART" id="SM00645"/>
    </source>
</evidence>
<keyword evidence="11" id="KW-1185">Reference proteome</keyword>
<comment type="catalytic activity">
    <reaction evidence="5">
        <text>Specificity close to that of papain. As compared to cathepsin B, cathepsin L exhibits higher activity toward protein substrates, but has little activity on Z-Arg-Arg-NHMec, and no peptidyl-dipeptidase activity.</text>
        <dbReference type="EC" id="3.4.22.15"/>
    </reaction>
</comment>
<evidence type="ECO:0000259" key="9">
    <source>
        <dbReference type="SMART" id="SM00848"/>
    </source>
</evidence>
<proteinExistence type="inferred from homology"/>
<dbReference type="GO" id="GO:0006508">
    <property type="term" value="P:proteolysis"/>
    <property type="evidence" value="ECO:0007669"/>
    <property type="project" value="UniProtKB-KW"/>
</dbReference>
<evidence type="ECO:0000256" key="6">
    <source>
        <dbReference type="ARBA" id="ARBA00038911"/>
    </source>
</evidence>
<dbReference type="EC" id="3.4.22.15" evidence="6"/>
<dbReference type="SMART" id="SM00848">
    <property type="entry name" value="Inhibitor_I29"/>
    <property type="match status" value="1"/>
</dbReference>
<evidence type="ECO:0000313" key="10">
    <source>
        <dbReference type="EMBL" id="KPU79322.1"/>
    </source>
</evidence>
<dbReference type="InterPro" id="IPR039417">
    <property type="entry name" value="Peptidase_C1A_papain-like"/>
</dbReference>
<dbReference type="InterPro" id="IPR038765">
    <property type="entry name" value="Papain-like_cys_pep_sf"/>
</dbReference>
<feature type="domain" description="Peptidase C1A papain C-terminal" evidence="8">
    <location>
        <begin position="125"/>
        <end position="338"/>
    </location>
</feature>
<keyword evidence="2" id="KW-0645">Protease</keyword>
<dbReference type="EMBL" id="CH902617">
    <property type="protein sequence ID" value="KPU79322.1"/>
    <property type="molecule type" value="Genomic_DNA"/>
</dbReference>
<evidence type="ECO:0000256" key="4">
    <source>
        <dbReference type="ARBA" id="ARBA00022807"/>
    </source>
</evidence>